<name>A0A3B1CU35_9ZZZZ</name>
<dbReference type="EMBL" id="UOGF01000029">
    <property type="protein sequence ID" value="VAX27498.1"/>
    <property type="molecule type" value="Genomic_DNA"/>
</dbReference>
<gene>
    <name evidence="1" type="ORF">MNBD_NITROSPIRAE01-383</name>
</gene>
<keyword evidence="1" id="KW-0808">Transferase</keyword>
<dbReference type="Pfam" id="PF02391">
    <property type="entry name" value="MoaE"/>
    <property type="match status" value="1"/>
</dbReference>
<dbReference type="Gene3D" id="3.90.1170.40">
    <property type="entry name" value="Molybdopterin biosynthesis MoaE subunit"/>
    <property type="match status" value="1"/>
</dbReference>
<sequence length="142" mass="16359">MDQDRIRVQTEDFGLEEETKKLLACSKRIGGIVNFLGTARDFSKGQEIHKIDFDHYPGMAEKRLAEIRDQALKDYDIIEVTIIHRVGEISIGENIVLIVVGAEHRKDAFRACSWCIDELKRITPIWKKETTPEGIVWVEEHP</sequence>
<dbReference type="EC" id="2.8.1.12" evidence="1"/>
<organism evidence="1">
    <name type="scientific">hydrothermal vent metagenome</name>
    <dbReference type="NCBI Taxonomy" id="652676"/>
    <lineage>
        <taxon>unclassified sequences</taxon>
        <taxon>metagenomes</taxon>
        <taxon>ecological metagenomes</taxon>
    </lineage>
</organism>
<protein>
    <submittedName>
        <fullName evidence="1">Molybdopterin synthase catalytic subunit MoaE</fullName>
        <ecNumber evidence="1">2.8.1.12</ecNumber>
    </submittedName>
</protein>
<dbReference type="SUPFAM" id="SSF54690">
    <property type="entry name" value="Molybdopterin synthase subunit MoaE"/>
    <property type="match status" value="1"/>
</dbReference>
<dbReference type="AlphaFoldDB" id="A0A3B1CU35"/>
<dbReference type="GO" id="GO:0006777">
    <property type="term" value="P:Mo-molybdopterin cofactor biosynthetic process"/>
    <property type="evidence" value="ECO:0007669"/>
    <property type="project" value="InterPro"/>
</dbReference>
<reference evidence="1" key="1">
    <citation type="submission" date="2018-06" db="EMBL/GenBank/DDBJ databases">
        <authorList>
            <person name="Zhirakovskaya E."/>
        </authorList>
    </citation>
    <scope>NUCLEOTIDE SEQUENCE</scope>
</reference>
<evidence type="ECO:0000313" key="1">
    <source>
        <dbReference type="EMBL" id="VAX27498.1"/>
    </source>
</evidence>
<dbReference type="InterPro" id="IPR003448">
    <property type="entry name" value="Mopterin_biosynth_MoaE"/>
</dbReference>
<dbReference type="CDD" id="cd00756">
    <property type="entry name" value="MoaE"/>
    <property type="match status" value="1"/>
</dbReference>
<accession>A0A3B1CU35</accession>
<dbReference type="PANTHER" id="PTHR23404">
    <property type="entry name" value="MOLYBDOPTERIN SYNTHASE RELATED"/>
    <property type="match status" value="1"/>
</dbReference>
<dbReference type="InterPro" id="IPR036563">
    <property type="entry name" value="MoaE_sf"/>
</dbReference>
<dbReference type="GO" id="GO:0030366">
    <property type="term" value="F:molybdopterin synthase activity"/>
    <property type="evidence" value="ECO:0007669"/>
    <property type="project" value="UniProtKB-EC"/>
</dbReference>
<proteinExistence type="predicted"/>